<comment type="caution">
    <text evidence="1">The sequence shown here is derived from an EMBL/GenBank/DDBJ whole genome shotgun (WGS) entry which is preliminary data.</text>
</comment>
<name>A0A2I0JTR5_PUNGR</name>
<dbReference type="AlphaFoldDB" id="A0A2I0JTR5"/>
<protein>
    <submittedName>
        <fullName evidence="1">Uncharacterized protein</fullName>
    </submittedName>
</protein>
<gene>
    <name evidence="1" type="ORF">CRG98_020319</name>
</gene>
<dbReference type="EMBL" id="PGOL01001310">
    <property type="protein sequence ID" value="PKI59290.1"/>
    <property type="molecule type" value="Genomic_DNA"/>
</dbReference>
<evidence type="ECO:0000313" key="2">
    <source>
        <dbReference type="Proteomes" id="UP000233551"/>
    </source>
</evidence>
<proteinExistence type="predicted"/>
<organism evidence="1 2">
    <name type="scientific">Punica granatum</name>
    <name type="common">Pomegranate</name>
    <dbReference type="NCBI Taxonomy" id="22663"/>
    <lineage>
        <taxon>Eukaryota</taxon>
        <taxon>Viridiplantae</taxon>
        <taxon>Streptophyta</taxon>
        <taxon>Embryophyta</taxon>
        <taxon>Tracheophyta</taxon>
        <taxon>Spermatophyta</taxon>
        <taxon>Magnoliopsida</taxon>
        <taxon>eudicotyledons</taxon>
        <taxon>Gunneridae</taxon>
        <taxon>Pentapetalae</taxon>
        <taxon>rosids</taxon>
        <taxon>malvids</taxon>
        <taxon>Myrtales</taxon>
        <taxon>Lythraceae</taxon>
        <taxon>Punica</taxon>
    </lineage>
</organism>
<accession>A0A2I0JTR5</accession>
<dbReference type="Proteomes" id="UP000233551">
    <property type="component" value="Unassembled WGS sequence"/>
</dbReference>
<sequence length="81" mass="8777">MGQSNMGLHNGNARRSPYVVAEQSKKITALCFLPAEIAPRNCPSNSFGSIARSSGSHEVDSKWPDGARFVRNSRKMVGLEA</sequence>
<keyword evidence="2" id="KW-1185">Reference proteome</keyword>
<reference evidence="1 2" key="1">
    <citation type="submission" date="2017-11" db="EMBL/GenBank/DDBJ databases">
        <title>De-novo sequencing of pomegranate (Punica granatum L.) genome.</title>
        <authorList>
            <person name="Akparov Z."/>
            <person name="Amiraslanov A."/>
            <person name="Hajiyeva S."/>
            <person name="Abbasov M."/>
            <person name="Kaur K."/>
            <person name="Hamwieh A."/>
            <person name="Solovyev V."/>
            <person name="Salamov A."/>
            <person name="Braich B."/>
            <person name="Kosarev P."/>
            <person name="Mahmoud A."/>
            <person name="Hajiyev E."/>
            <person name="Babayeva S."/>
            <person name="Izzatullayeva V."/>
            <person name="Mammadov A."/>
            <person name="Mammadov A."/>
            <person name="Sharifova S."/>
            <person name="Ojaghi J."/>
            <person name="Eynullazada K."/>
            <person name="Bayramov B."/>
            <person name="Abdulazimova A."/>
            <person name="Shahmuradov I."/>
        </authorList>
    </citation>
    <scope>NUCLEOTIDE SEQUENCE [LARGE SCALE GENOMIC DNA]</scope>
    <source>
        <strain evidence="2">cv. AG2017</strain>
        <tissue evidence="1">Leaf</tissue>
    </source>
</reference>
<evidence type="ECO:0000313" key="1">
    <source>
        <dbReference type="EMBL" id="PKI59290.1"/>
    </source>
</evidence>